<evidence type="ECO:0000256" key="2">
    <source>
        <dbReference type="ARBA" id="ARBA00010766"/>
    </source>
</evidence>
<dbReference type="Gene3D" id="1.10.357.10">
    <property type="entry name" value="Tetracycline Repressor, domain 2"/>
    <property type="match status" value="1"/>
</dbReference>
<comment type="function">
    <text evidence="6">Membrane-associated protein that warps the membrane surface to access and bind aromatic isoprenes with high specificity, including ubiquinone (CoQ) isoprene intermediates and presents them directly to COQ7, therefore facilitating the COQ7-mediated hydroxylase step. Participates in the biosynthesis of coenzyme Q, also named ubiquinone, an essential lipid-soluble electron transporter for aerobic cellular respiration.</text>
</comment>
<reference evidence="9" key="1">
    <citation type="journal article" date="2019" name="Int. J. Syst. Evol. Microbiol.">
        <title>The Global Catalogue of Microorganisms (GCM) 10K type strain sequencing project: providing services to taxonomists for standard genome sequencing and annotation.</title>
        <authorList>
            <consortium name="The Broad Institute Genomics Platform"/>
            <consortium name="The Broad Institute Genome Sequencing Center for Infectious Disease"/>
            <person name="Wu L."/>
            <person name="Ma J."/>
        </authorList>
    </citation>
    <scope>NUCLEOTIDE SEQUENCE [LARGE SCALE GENOMIC DNA]</scope>
    <source>
        <strain evidence="9">JCM 15089</strain>
    </source>
</reference>
<evidence type="ECO:0000256" key="5">
    <source>
        <dbReference type="ARBA" id="ARBA00023121"/>
    </source>
</evidence>
<keyword evidence="3" id="KW-0831">Ubiquinone biosynthesis</keyword>
<proteinExistence type="inferred from homology"/>
<keyword evidence="9" id="KW-1185">Reference proteome</keyword>
<dbReference type="Proteomes" id="UP001499951">
    <property type="component" value="Unassembled WGS sequence"/>
</dbReference>
<dbReference type="InterPro" id="IPR013718">
    <property type="entry name" value="COQ9_C"/>
</dbReference>
<dbReference type="PANTHER" id="PTHR21427">
    <property type="entry name" value="UBIQUINONE BIOSYNTHESIS PROTEIN COQ9, MITOCHONDRIAL"/>
    <property type="match status" value="1"/>
</dbReference>
<evidence type="ECO:0000256" key="1">
    <source>
        <dbReference type="ARBA" id="ARBA00004749"/>
    </source>
</evidence>
<evidence type="ECO:0000313" key="9">
    <source>
        <dbReference type="Proteomes" id="UP001499951"/>
    </source>
</evidence>
<evidence type="ECO:0000256" key="4">
    <source>
        <dbReference type="ARBA" id="ARBA00022946"/>
    </source>
</evidence>
<gene>
    <name evidence="8" type="ORF">GCM10008942_25520</name>
</gene>
<evidence type="ECO:0000259" key="7">
    <source>
        <dbReference type="Pfam" id="PF08511"/>
    </source>
</evidence>
<dbReference type="RefSeq" id="WP_166935514.1">
    <property type="nucleotide sequence ID" value="NZ_BAAADD010000006.1"/>
</dbReference>
<organism evidence="8 9">
    <name type="scientific">Rhizomicrobium electricum</name>
    <dbReference type="NCBI Taxonomy" id="480070"/>
    <lineage>
        <taxon>Bacteria</taxon>
        <taxon>Pseudomonadati</taxon>
        <taxon>Pseudomonadota</taxon>
        <taxon>Alphaproteobacteria</taxon>
        <taxon>Micropepsales</taxon>
        <taxon>Micropepsaceae</taxon>
        <taxon>Rhizomicrobium</taxon>
    </lineage>
</organism>
<comment type="pathway">
    <text evidence="1">Cofactor biosynthesis; ubiquinone biosynthesis.</text>
</comment>
<keyword evidence="4" id="KW-0809">Transit peptide</keyword>
<accession>A0ABP3Q048</accession>
<evidence type="ECO:0000313" key="8">
    <source>
        <dbReference type="EMBL" id="GAA0575551.1"/>
    </source>
</evidence>
<dbReference type="NCBIfam" id="TIGR02396">
    <property type="entry name" value="diverge_rpsU"/>
    <property type="match status" value="1"/>
</dbReference>
<dbReference type="InterPro" id="IPR012762">
    <property type="entry name" value="Ubiq_biosynth_COQ9"/>
</dbReference>
<sequence length="169" mass="18944">MPIDPALHDALNEAAEKGFSADLIERWSHAVDADMTAALEALDLKSMPVRKRIRTAVLTRLAILKPHKQIARKAALFLSSPVHVPLAVRLVARTADTMWRTAGDTATDFNWYTKRTILAAVYTATEIAWFGDDTPDENATAQFLDARIENVLQYEKLKARFRPQPTRTS</sequence>
<dbReference type="PANTHER" id="PTHR21427:SF19">
    <property type="entry name" value="UBIQUINONE BIOSYNTHESIS PROTEIN COQ9, MITOCHONDRIAL"/>
    <property type="match status" value="1"/>
</dbReference>
<dbReference type="EMBL" id="BAAADD010000006">
    <property type="protein sequence ID" value="GAA0575551.1"/>
    <property type="molecule type" value="Genomic_DNA"/>
</dbReference>
<dbReference type="Pfam" id="PF08511">
    <property type="entry name" value="COQ9"/>
    <property type="match status" value="1"/>
</dbReference>
<comment type="similarity">
    <text evidence="2">Belongs to the COQ9 family.</text>
</comment>
<evidence type="ECO:0000256" key="6">
    <source>
        <dbReference type="ARBA" id="ARBA00058104"/>
    </source>
</evidence>
<comment type="caution">
    <text evidence="8">The sequence shown here is derived from an EMBL/GenBank/DDBJ whole genome shotgun (WGS) entry which is preliminary data.</text>
</comment>
<feature type="domain" description="COQ9 C-terminal" evidence="7">
    <location>
        <begin position="85"/>
        <end position="154"/>
    </location>
</feature>
<keyword evidence="5" id="KW-0446">Lipid-binding</keyword>
<name>A0ABP3Q048_9PROT</name>
<protein>
    <recommendedName>
        <fullName evidence="7">COQ9 C-terminal domain-containing protein</fullName>
    </recommendedName>
</protein>
<evidence type="ECO:0000256" key="3">
    <source>
        <dbReference type="ARBA" id="ARBA00022688"/>
    </source>
</evidence>